<name>A0A3M7SCE8_BRAPC</name>
<gene>
    <name evidence="1" type="ORF">BpHYR1_029681</name>
</gene>
<accession>A0A3M7SCE8</accession>
<reference evidence="1 2" key="1">
    <citation type="journal article" date="2018" name="Sci. Rep.">
        <title>Genomic signatures of local adaptation to the degree of environmental predictability in rotifers.</title>
        <authorList>
            <person name="Franch-Gras L."/>
            <person name="Hahn C."/>
            <person name="Garcia-Roger E.M."/>
            <person name="Carmona M.J."/>
            <person name="Serra M."/>
            <person name="Gomez A."/>
        </authorList>
    </citation>
    <scope>NUCLEOTIDE SEQUENCE [LARGE SCALE GENOMIC DNA]</scope>
    <source>
        <strain evidence="1">HYR1</strain>
    </source>
</reference>
<keyword evidence="2" id="KW-1185">Reference proteome</keyword>
<evidence type="ECO:0000313" key="1">
    <source>
        <dbReference type="EMBL" id="RNA33452.1"/>
    </source>
</evidence>
<dbReference type="Proteomes" id="UP000276133">
    <property type="component" value="Unassembled WGS sequence"/>
</dbReference>
<evidence type="ECO:0000313" key="2">
    <source>
        <dbReference type="Proteomes" id="UP000276133"/>
    </source>
</evidence>
<sequence>MNNLSEQIKKRPYSTNHSYLENIFGYYQNLSDFFKVECSVKQGSKFVKKSSGLSSSNFTLYFNYLMRLMQLTKERKSWLNTCLHWSAEIGP</sequence>
<protein>
    <submittedName>
        <fullName evidence="1">Uncharacterized protein</fullName>
    </submittedName>
</protein>
<dbReference type="AlphaFoldDB" id="A0A3M7SCE8"/>
<dbReference type="EMBL" id="REGN01001635">
    <property type="protein sequence ID" value="RNA33452.1"/>
    <property type="molecule type" value="Genomic_DNA"/>
</dbReference>
<comment type="caution">
    <text evidence="1">The sequence shown here is derived from an EMBL/GenBank/DDBJ whole genome shotgun (WGS) entry which is preliminary data.</text>
</comment>
<proteinExistence type="predicted"/>
<organism evidence="1 2">
    <name type="scientific">Brachionus plicatilis</name>
    <name type="common">Marine rotifer</name>
    <name type="synonym">Brachionus muelleri</name>
    <dbReference type="NCBI Taxonomy" id="10195"/>
    <lineage>
        <taxon>Eukaryota</taxon>
        <taxon>Metazoa</taxon>
        <taxon>Spiralia</taxon>
        <taxon>Gnathifera</taxon>
        <taxon>Rotifera</taxon>
        <taxon>Eurotatoria</taxon>
        <taxon>Monogononta</taxon>
        <taxon>Pseudotrocha</taxon>
        <taxon>Ploima</taxon>
        <taxon>Brachionidae</taxon>
        <taxon>Brachionus</taxon>
    </lineage>
</organism>